<reference evidence="8" key="1">
    <citation type="journal article" date="2021" name="Sci. Rep.">
        <title>Diploid genomic architecture of Nitzschia inconspicua, an elite biomass production diatom.</title>
        <authorList>
            <person name="Oliver A."/>
            <person name="Podell S."/>
            <person name="Pinowska A."/>
            <person name="Traller J.C."/>
            <person name="Smith S.R."/>
            <person name="McClure R."/>
            <person name="Beliaev A."/>
            <person name="Bohutskyi P."/>
            <person name="Hill E.A."/>
            <person name="Rabines A."/>
            <person name="Zheng H."/>
            <person name="Allen L.Z."/>
            <person name="Kuo A."/>
            <person name="Grigoriev I.V."/>
            <person name="Allen A.E."/>
            <person name="Hazlebeck D."/>
            <person name="Allen E.E."/>
        </authorList>
    </citation>
    <scope>NUCLEOTIDE SEQUENCE</scope>
    <source>
        <strain evidence="8">Hildebrandi</strain>
    </source>
</reference>
<name>A0A9K3KXI5_9STRA</name>
<keyword evidence="5" id="KW-0496">Mitochondrion</keyword>
<keyword evidence="6" id="KW-0472">Membrane</keyword>
<dbReference type="GO" id="GO:0005743">
    <property type="term" value="C:mitochondrial inner membrane"/>
    <property type="evidence" value="ECO:0007669"/>
    <property type="project" value="UniProtKB-SubCell"/>
</dbReference>
<feature type="repeat" description="Solcar" evidence="6">
    <location>
        <begin position="92"/>
        <end position="173"/>
    </location>
</feature>
<reference evidence="8" key="2">
    <citation type="submission" date="2021-04" db="EMBL/GenBank/DDBJ databases">
        <authorList>
            <person name="Podell S."/>
        </authorList>
    </citation>
    <scope>NUCLEOTIDE SEQUENCE</scope>
    <source>
        <strain evidence="8">Hildebrandi</strain>
    </source>
</reference>
<protein>
    <submittedName>
        <fullName evidence="8">Mitochondrial carrier protein</fullName>
    </submittedName>
</protein>
<evidence type="ECO:0000256" key="4">
    <source>
        <dbReference type="ARBA" id="ARBA00022989"/>
    </source>
</evidence>
<comment type="subcellular location">
    <subcellularLocation>
        <location evidence="1">Mitochondrion inner membrane</location>
        <topology evidence="1">Multi-pass membrane protein</topology>
    </subcellularLocation>
</comment>
<keyword evidence="9" id="KW-1185">Reference proteome</keyword>
<dbReference type="GO" id="GO:0022857">
    <property type="term" value="F:transmembrane transporter activity"/>
    <property type="evidence" value="ECO:0007669"/>
    <property type="project" value="TreeGrafter"/>
</dbReference>
<organism evidence="8 9">
    <name type="scientific">Nitzschia inconspicua</name>
    <dbReference type="NCBI Taxonomy" id="303405"/>
    <lineage>
        <taxon>Eukaryota</taxon>
        <taxon>Sar</taxon>
        <taxon>Stramenopiles</taxon>
        <taxon>Ochrophyta</taxon>
        <taxon>Bacillariophyta</taxon>
        <taxon>Bacillariophyceae</taxon>
        <taxon>Bacillariophycidae</taxon>
        <taxon>Bacillariales</taxon>
        <taxon>Bacillariaceae</taxon>
        <taxon>Nitzschia</taxon>
    </lineage>
</organism>
<dbReference type="EMBL" id="JAGRRH010000018">
    <property type="protein sequence ID" value="KAG7351033.1"/>
    <property type="molecule type" value="Genomic_DNA"/>
</dbReference>
<evidence type="ECO:0000256" key="7">
    <source>
        <dbReference type="RuleBase" id="RU000488"/>
    </source>
</evidence>
<proteinExistence type="inferred from homology"/>
<dbReference type="InterPro" id="IPR018108">
    <property type="entry name" value="MCP_transmembrane"/>
</dbReference>
<accession>A0A9K3KXI5</accession>
<dbReference type="OrthoDB" id="10253709at2759"/>
<keyword evidence="4" id="KW-1133">Transmembrane helix</keyword>
<evidence type="ECO:0000313" key="8">
    <source>
        <dbReference type="EMBL" id="KAG7351033.1"/>
    </source>
</evidence>
<keyword evidence="7" id="KW-0813">Transport</keyword>
<evidence type="ECO:0000256" key="2">
    <source>
        <dbReference type="ARBA" id="ARBA00006375"/>
    </source>
</evidence>
<dbReference type="AlphaFoldDB" id="A0A9K3KXI5"/>
<dbReference type="PANTHER" id="PTHR45678:SF9">
    <property type="entry name" value="CALCIUM-BINDING MITOCHONDRIAL CARRIER PROTEIN ARALAR1"/>
    <property type="match status" value="1"/>
</dbReference>
<sequence>MVTSNNDRVALSSGENLAVGAFGGALETCLQMPVLTYKFCLQEGRPLPTNIPGWYRGVVVQAGTVAPITAIQFMFNGILQKALLRGNTQRSLSDGEVIAAAAGAGAISAIVYSPVDLLTIQQQKLHLNLWNTTRTLVENYGVSGMYRGFSACVAREALYTAGYLGLAPVITSRLVGQSDYLRERPLAASILGACAAGTLAAVTTHPIDTAKTCLQSDMDGTTWKNTFGTMKTLMSTGGIASLYRGMLPRTVRLCGAFFVCLMVRDAAVEYKTQKAHERGLLSEAASIAAGLETTVPVVATSSSEDS</sequence>
<dbReference type="PANTHER" id="PTHR45678">
    <property type="entry name" value="MITOCHONDRIAL 2-OXODICARBOXYLATE CARRIER 1-RELATED"/>
    <property type="match status" value="1"/>
</dbReference>
<dbReference type="InterPro" id="IPR051028">
    <property type="entry name" value="Mito_Solute_Carrier"/>
</dbReference>
<evidence type="ECO:0000256" key="6">
    <source>
        <dbReference type="PROSITE-ProRule" id="PRU00282"/>
    </source>
</evidence>
<evidence type="ECO:0000313" key="9">
    <source>
        <dbReference type="Proteomes" id="UP000693970"/>
    </source>
</evidence>
<gene>
    <name evidence="8" type="ORF">IV203_010393</name>
</gene>
<dbReference type="Pfam" id="PF00153">
    <property type="entry name" value="Mito_carr"/>
    <property type="match status" value="2"/>
</dbReference>
<comment type="caution">
    <text evidence="8">The sequence shown here is derived from an EMBL/GenBank/DDBJ whole genome shotgun (WGS) entry which is preliminary data.</text>
</comment>
<evidence type="ECO:0000256" key="5">
    <source>
        <dbReference type="ARBA" id="ARBA00023128"/>
    </source>
</evidence>
<keyword evidence="3" id="KW-0999">Mitochondrion inner membrane</keyword>
<feature type="repeat" description="Solcar" evidence="6">
    <location>
        <begin position="184"/>
        <end position="270"/>
    </location>
</feature>
<dbReference type="PROSITE" id="PS50920">
    <property type="entry name" value="SOLCAR"/>
    <property type="match status" value="2"/>
</dbReference>
<comment type="similarity">
    <text evidence="2 7">Belongs to the mitochondrial carrier (TC 2.A.29) family.</text>
</comment>
<keyword evidence="6 7" id="KW-0812">Transmembrane</keyword>
<evidence type="ECO:0000256" key="3">
    <source>
        <dbReference type="ARBA" id="ARBA00022792"/>
    </source>
</evidence>
<dbReference type="Proteomes" id="UP000693970">
    <property type="component" value="Unassembled WGS sequence"/>
</dbReference>
<evidence type="ECO:0000256" key="1">
    <source>
        <dbReference type="ARBA" id="ARBA00004448"/>
    </source>
</evidence>